<dbReference type="Proteomes" id="UP001054945">
    <property type="component" value="Unassembled WGS sequence"/>
</dbReference>
<comment type="caution">
    <text evidence="3">The sequence shown here is derived from an EMBL/GenBank/DDBJ whole genome shotgun (WGS) entry which is preliminary data.</text>
</comment>
<evidence type="ECO:0000256" key="1">
    <source>
        <dbReference type="SAM" id="MobiDB-lite"/>
    </source>
</evidence>
<gene>
    <name evidence="3" type="ORF">CEXT_10921</name>
</gene>
<dbReference type="EMBL" id="BPLR01003624">
    <property type="protein sequence ID" value="GIX86869.1"/>
    <property type="molecule type" value="Genomic_DNA"/>
</dbReference>
<proteinExistence type="predicted"/>
<evidence type="ECO:0000256" key="2">
    <source>
        <dbReference type="SAM" id="Phobius"/>
    </source>
</evidence>
<organism evidence="3 4">
    <name type="scientific">Caerostris extrusa</name>
    <name type="common">Bark spider</name>
    <name type="synonym">Caerostris bankana</name>
    <dbReference type="NCBI Taxonomy" id="172846"/>
    <lineage>
        <taxon>Eukaryota</taxon>
        <taxon>Metazoa</taxon>
        <taxon>Ecdysozoa</taxon>
        <taxon>Arthropoda</taxon>
        <taxon>Chelicerata</taxon>
        <taxon>Arachnida</taxon>
        <taxon>Araneae</taxon>
        <taxon>Araneomorphae</taxon>
        <taxon>Entelegynae</taxon>
        <taxon>Araneoidea</taxon>
        <taxon>Araneidae</taxon>
        <taxon>Caerostris</taxon>
    </lineage>
</organism>
<dbReference type="AlphaFoldDB" id="A0AAV4NR11"/>
<feature type="region of interest" description="Disordered" evidence="1">
    <location>
        <begin position="74"/>
        <end position="96"/>
    </location>
</feature>
<keyword evidence="2" id="KW-0472">Membrane</keyword>
<name>A0AAV4NR11_CAEEX</name>
<sequence length="96" mass="11090">MDKSRTEERKKRSKKQLSVGYPWRNICPLCFSHTEGRRCCFIRRTNILLFLHPGGCLFPCSLFFPLPKWSPSVGEMMDDPSPTDPFSQVRVTDPSP</sequence>
<keyword evidence="2" id="KW-0812">Transmembrane</keyword>
<accession>A0AAV4NR11</accession>
<protein>
    <submittedName>
        <fullName evidence="3">Uncharacterized protein</fullName>
    </submittedName>
</protein>
<keyword evidence="4" id="KW-1185">Reference proteome</keyword>
<keyword evidence="2" id="KW-1133">Transmembrane helix</keyword>
<evidence type="ECO:0000313" key="3">
    <source>
        <dbReference type="EMBL" id="GIX86869.1"/>
    </source>
</evidence>
<reference evidence="3 4" key="1">
    <citation type="submission" date="2021-06" db="EMBL/GenBank/DDBJ databases">
        <title>Caerostris extrusa draft genome.</title>
        <authorList>
            <person name="Kono N."/>
            <person name="Arakawa K."/>
        </authorList>
    </citation>
    <scope>NUCLEOTIDE SEQUENCE [LARGE SCALE GENOMIC DNA]</scope>
</reference>
<evidence type="ECO:0000313" key="4">
    <source>
        <dbReference type="Proteomes" id="UP001054945"/>
    </source>
</evidence>
<feature type="transmembrane region" description="Helical" evidence="2">
    <location>
        <begin position="47"/>
        <end position="66"/>
    </location>
</feature>